<gene>
    <name evidence="1" type="ORF">ACFSKW_49720</name>
</gene>
<reference evidence="2" key="1">
    <citation type="journal article" date="2019" name="Int. J. Syst. Evol. Microbiol.">
        <title>The Global Catalogue of Microorganisms (GCM) 10K type strain sequencing project: providing services to taxonomists for standard genome sequencing and annotation.</title>
        <authorList>
            <consortium name="The Broad Institute Genomics Platform"/>
            <consortium name="The Broad Institute Genome Sequencing Center for Infectious Disease"/>
            <person name="Wu L."/>
            <person name="Ma J."/>
        </authorList>
    </citation>
    <scope>NUCLEOTIDE SEQUENCE [LARGE SCALE GENOMIC DNA]</scope>
    <source>
        <strain evidence="2">ICMP 6774ER</strain>
    </source>
</reference>
<evidence type="ECO:0000313" key="2">
    <source>
        <dbReference type="Proteomes" id="UP001597368"/>
    </source>
</evidence>
<evidence type="ECO:0000313" key="1">
    <source>
        <dbReference type="EMBL" id="MFD1939569.1"/>
    </source>
</evidence>
<protein>
    <submittedName>
        <fullName evidence="1">Uncharacterized protein</fullName>
    </submittedName>
</protein>
<accession>A0ABW4TGS2</accession>
<proteinExistence type="predicted"/>
<dbReference type="Proteomes" id="UP001597368">
    <property type="component" value="Unassembled WGS sequence"/>
</dbReference>
<sequence length="226" mass="24642">MNVRTPDGRTLTVDGEPQPFIGRWAYAVWLYGPDGGYRVNVSPAGSEESISKQSGDWSRYVVREASRNGGRILSLEDPENSGTNMLWIGPYHEVGIFVPGTGVPLETFMDRLSLFDVRDAPDGLTMLPRPGSGHQFGNLLAVNTINQLCSVQVTPASQVTSFMPGTEGRRVRGGQMWRIDETDQRGRVRSRSALVVNDTTATTITAARPEDPRFVVAVESISCGLG</sequence>
<dbReference type="RefSeq" id="WP_379581959.1">
    <property type="nucleotide sequence ID" value="NZ_JBHUFV010000083.1"/>
</dbReference>
<keyword evidence="2" id="KW-1185">Reference proteome</keyword>
<comment type="caution">
    <text evidence="1">The sequence shown here is derived from an EMBL/GenBank/DDBJ whole genome shotgun (WGS) entry which is preliminary data.</text>
</comment>
<organism evidence="1 2">
    <name type="scientific">Nonomuraea mangrovi</name>
    <dbReference type="NCBI Taxonomy" id="2316207"/>
    <lineage>
        <taxon>Bacteria</taxon>
        <taxon>Bacillati</taxon>
        <taxon>Actinomycetota</taxon>
        <taxon>Actinomycetes</taxon>
        <taxon>Streptosporangiales</taxon>
        <taxon>Streptosporangiaceae</taxon>
        <taxon>Nonomuraea</taxon>
    </lineage>
</organism>
<dbReference type="EMBL" id="JBHUFV010000083">
    <property type="protein sequence ID" value="MFD1939569.1"/>
    <property type="molecule type" value="Genomic_DNA"/>
</dbReference>
<name>A0ABW4TGS2_9ACTN</name>